<dbReference type="InterPro" id="IPR036457">
    <property type="entry name" value="PPM-type-like_dom_sf"/>
</dbReference>
<dbReference type="Proteomes" id="UP000218643">
    <property type="component" value="Unassembled WGS sequence"/>
</dbReference>
<gene>
    <name evidence="1" type="ORF">CP335_11190</name>
</gene>
<organism evidence="1 2">
    <name type="scientific">Pseudomonas fluorescens</name>
    <dbReference type="NCBI Taxonomy" id="294"/>
    <lineage>
        <taxon>Bacteria</taxon>
        <taxon>Pseudomonadati</taxon>
        <taxon>Pseudomonadota</taxon>
        <taxon>Gammaproteobacteria</taxon>
        <taxon>Pseudomonadales</taxon>
        <taxon>Pseudomonadaceae</taxon>
        <taxon>Pseudomonas</taxon>
    </lineage>
</organism>
<reference evidence="1 2" key="2">
    <citation type="submission" date="2017-10" db="EMBL/GenBank/DDBJ databases">
        <title>Rhizosphere-associated Pseudomonas modulate jasmonic acid/salicylic acid antagonism to induce systemic resistance to herbivores at the cost of susceptibility to pathogens.</title>
        <authorList>
            <person name="Haney C.H."/>
            <person name="Wiesmann C.L."/>
            <person name="Shapiro L.R."/>
            <person name="O'Sullivan L.R."/>
            <person name="Khorasani S."/>
            <person name="Melnyk R.A."/>
            <person name="Xiao L."/>
            <person name="Bush J."/>
            <person name="Carrillo J."/>
            <person name="Pierce N.E."/>
            <person name="Ausubel F.M."/>
        </authorList>
    </citation>
    <scope>NUCLEOTIDE SEQUENCE [LARGE SCALE GENOMIC DNA]</scope>
    <source>
        <strain evidence="1 2">CH229</strain>
    </source>
</reference>
<dbReference type="SUPFAM" id="SSF81606">
    <property type="entry name" value="PP2C-like"/>
    <property type="match status" value="1"/>
</dbReference>
<dbReference type="EMBL" id="NXHE01000010">
    <property type="protein sequence ID" value="PCM49738.1"/>
    <property type="molecule type" value="Genomic_DNA"/>
</dbReference>
<reference evidence="1 2" key="1">
    <citation type="submission" date="2017-09" db="EMBL/GenBank/DDBJ databases">
        <authorList>
            <person name="Haney C."/>
            <person name="Melnyk R."/>
        </authorList>
    </citation>
    <scope>NUCLEOTIDE SEQUENCE [LARGE SCALE GENOMIC DNA]</scope>
    <source>
        <strain evidence="1 2">CH229</strain>
    </source>
</reference>
<dbReference type="AlphaFoldDB" id="A0A854X2A4"/>
<dbReference type="Gene3D" id="3.60.40.10">
    <property type="entry name" value="PPM-type phosphatase domain"/>
    <property type="match status" value="1"/>
</dbReference>
<sequence length="223" mass="24470">MKYHVRSVAGRARRTNHDFAGALCDGENGVFVITDGTSRVGSGQLAESFVKGVLDVWSKHFDHGLHITECEAVEQVLLSILADLHPVLFASHTGATCYVVGVAAHGKLTLAYEGDCSCGVVTPAGAIEWITSPHCKANWRRDRSHSELAQDPARHRVTRCLKASRAPNPDFVFHSLTLRERLVFATDGFWAELTELQQSYLLAAPDGSCIDVEDDITWIDVQL</sequence>
<comment type="caution">
    <text evidence="1">The sequence shown here is derived from an EMBL/GenBank/DDBJ whole genome shotgun (WGS) entry which is preliminary data.</text>
</comment>
<evidence type="ECO:0000313" key="2">
    <source>
        <dbReference type="Proteomes" id="UP000218643"/>
    </source>
</evidence>
<proteinExistence type="predicted"/>
<accession>A0A854X2A4</accession>
<evidence type="ECO:0000313" key="1">
    <source>
        <dbReference type="EMBL" id="PCM49738.1"/>
    </source>
</evidence>
<protein>
    <submittedName>
        <fullName evidence="1">Serine/threonine protein phosphatase</fullName>
    </submittedName>
</protein>
<name>A0A854X2A4_PSEFL</name>